<dbReference type="Proteomes" id="UP000308549">
    <property type="component" value="Unassembled WGS sequence"/>
</dbReference>
<protein>
    <submittedName>
        <fullName evidence="2">Uncharacterized protein</fullName>
    </submittedName>
</protein>
<dbReference type="AlphaFoldDB" id="A0A4U0U099"/>
<name>A0A4U0U099_9PEZI</name>
<feature type="compositionally biased region" description="Low complexity" evidence="1">
    <location>
        <begin position="40"/>
        <end position="53"/>
    </location>
</feature>
<accession>A0A4U0U099</accession>
<proteinExistence type="predicted"/>
<feature type="compositionally biased region" description="Polar residues" evidence="1">
    <location>
        <begin position="433"/>
        <end position="450"/>
    </location>
</feature>
<sequence>MLPTTQYKQTISLIRLTTLLCLLWALTVSVRHLSTGSASSRTSVVDSSDTTPSLPDTYTAGDNVSDYENIKIVSNGLWNRADAAGSGYQQSDTFTKYLAKGCVLEGMFRNPNAPQSKWTGYNDLEKYGWTRTEDSVNSYWIPPDVWEPLDAIGAPDPGDSFAEPKGIEWVHDRESTVDGTTYHPTRGNDDPGYRNSAFYYPDSGIIVATNSHSPQNRAEASLDGNVPGFQFEGGPYVPLGRWSDIVFLEYENLCKTADKRDGGLFDPNKLRVVFRAQVINMITRRVIFESLQRNNVDGPQRWPGTTFTMDTDEGKAILGTPNGNGVAWILFSHREKLGAKTVKSVVVFDNGMTDSGRKHWKIASQPCLLFHIEDVPESEMETGSSQAGSGLNDAGAGAGSGSQAGSDQNDEKAGAGCGSQAESGFNDAETGTVFGSQADSQEGENSTNSG</sequence>
<gene>
    <name evidence="2" type="ORF">B0A50_04847</name>
</gene>
<keyword evidence="3" id="KW-1185">Reference proteome</keyword>
<evidence type="ECO:0000313" key="2">
    <source>
        <dbReference type="EMBL" id="TKA27746.1"/>
    </source>
</evidence>
<dbReference type="EMBL" id="NAJL01000021">
    <property type="protein sequence ID" value="TKA27746.1"/>
    <property type="molecule type" value="Genomic_DNA"/>
</dbReference>
<evidence type="ECO:0000256" key="1">
    <source>
        <dbReference type="SAM" id="MobiDB-lite"/>
    </source>
</evidence>
<feature type="region of interest" description="Disordered" evidence="1">
    <location>
        <begin position="378"/>
        <end position="450"/>
    </location>
</feature>
<reference evidence="2 3" key="1">
    <citation type="submission" date="2017-03" db="EMBL/GenBank/DDBJ databases">
        <title>Genomes of endolithic fungi from Antarctica.</title>
        <authorList>
            <person name="Coleine C."/>
            <person name="Masonjones S."/>
            <person name="Stajich J.E."/>
        </authorList>
    </citation>
    <scope>NUCLEOTIDE SEQUENCE [LARGE SCALE GENOMIC DNA]</scope>
    <source>
        <strain evidence="2 3">CCFEE 6315</strain>
    </source>
</reference>
<organism evidence="2 3">
    <name type="scientific">Salinomyces thailandicus</name>
    <dbReference type="NCBI Taxonomy" id="706561"/>
    <lineage>
        <taxon>Eukaryota</taxon>
        <taxon>Fungi</taxon>
        <taxon>Dikarya</taxon>
        <taxon>Ascomycota</taxon>
        <taxon>Pezizomycotina</taxon>
        <taxon>Dothideomycetes</taxon>
        <taxon>Dothideomycetidae</taxon>
        <taxon>Mycosphaerellales</taxon>
        <taxon>Teratosphaeriaceae</taxon>
        <taxon>Salinomyces</taxon>
    </lineage>
</organism>
<feature type="region of interest" description="Disordered" evidence="1">
    <location>
        <begin position="40"/>
        <end position="60"/>
    </location>
</feature>
<dbReference type="OrthoDB" id="5337308at2759"/>
<evidence type="ECO:0000313" key="3">
    <source>
        <dbReference type="Proteomes" id="UP000308549"/>
    </source>
</evidence>
<comment type="caution">
    <text evidence="2">The sequence shown here is derived from an EMBL/GenBank/DDBJ whole genome shotgun (WGS) entry which is preliminary data.</text>
</comment>